<dbReference type="PROSITE" id="PS50893">
    <property type="entry name" value="ABC_TRANSPORTER_2"/>
    <property type="match status" value="1"/>
</dbReference>
<dbReference type="InterPro" id="IPR001851">
    <property type="entry name" value="ABC_transp_permease"/>
</dbReference>
<keyword evidence="4" id="KW-1003">Cell membrane</keyword>
<dbReference type="Pfam" id="PF02653">
    <property type="entry name" value="BPD_transp_2"/>
    <property type="match status" value="1"/>
</dbReference>
<proteinExistence type="inferred from homology"/>
<evidence type="ECO:0000256" key="7">
    <source>
        <dbReference type="ARBA" id="ARBA00022840"/>
    </source>
</evidence>
<feature type="transmembrane region" description="Helical" evidence="11">
    <location>
        <begin position="35"/>
        <end position="54"/>
    </location>
</feature>
<evidence type="ECO:0000256" key="3">
    <source>
        <dbReference type="ARBA" id="ARBA00022448"/>
    </source>
</evidence>
<organism evidence="13 14">
    <name type="scientific">Trebonia kvetii</name>
    <dbReference type="NCBI Taxonomy" id="2480626"/>
    <lineage>
        <taxon>Bacteria</taxon>
        <taxon>Bacillati</taxon>
        <taxon>Actinomycetota</taxon>
        <taxon>Actinomycetes</taxon>
        <taxon>Streptosporangiales</taxon>
        <taxon>Treboniaceae</taxon>
        <taxon>Trebonia</taxon>
    </lineage>
</organism>
<dbReference type="GO" id="GO:0015658">
    <property type="term" value="F:branched-chain amino acid transmembrane transporter activity"/>
    <property type="evidence" value="ECO:0007669"/>
    <property type="project" value="InterPro"/>
</dbReference>
<dbReference type="AlphaFoldDB" id="A0A6P2BKM7"/>
<evidence type="ECO:0000313" key="13">
    <source>
        <dbReference type="EMBL" id="TVY99048.1"/>
    </source>
</evidence>
<feature type="domain" description="ABC transporter" evidence="12">
    <location>
        <begin position="376"/>
        <end position="623"/>
    </location>
</feature>
<dbReference type="CDD" id="cd03219">
    <property type="entry name" value="ABC_Mj1267_LivG_branched"/>
    <property type="match status" value="1"/>
</dbReference>
<feature type="transmembrane region" description="Helical" evidence="11">
    <location>
        <begin position="149"/>
        <end position="169"/>
    </location>
</feature>
<dbReference type="PANTHER" id="PTHR43820:SF3">
    <property type="entry name" value="BRANCHED-CHAIN AMINO ACID TRANSPORT SYSTEM,ATP-BINDING PROTEIN"/>
    <property type="match status" value="1"/>
</dbReference>
<evidence type="ECO:0000256" key="11">
    <source>
        <dbReference type="SAM" id="Phobius"/>
    </source>
</evidence>
<keyword evidence="9 11" id="KW-1133">Transmembrane helix</keyword>
<keyword evidence="6" id="KW-0547">Nucleotide-binding</keyword>
<evidence type="ECO:0000259" key="12">
    <source>
        <dbReference type="PROSITE" id="PS50893"/>
    </source>
</evidence>
<evidence type="ECO:0000313" key="14">
    <source>
        <dbReference type="Proteomes" id="UP000460272"/>
    </source>
</evidence>
<dbReference type="InterPro" id="IPR003439">
    <property type="entry name" value="ABC_transporter-like_ATP-bd"/>
</dbReference>
<dbReference type="Gene3D" id="3.40.50.300">
    <property type="entry name" value="P-loop containing nucleotide triphosphate hydrolases"/>
    <property type="match status" value="1"/>
</dbReference>
<feature type="transmembrane region" description="Helical" evidence="11">
    <location>
        <begin position="103"/>
        <end position="122"/>
    </location>
</feature>
<evidence type="ECO:0000256" key="1">
    <source>
        <dbReference type="ARBA" id="ARBA00004651"/>
    </source>
</evidence>
<gene>
    <name evidence="13" type="ORF">EAS64_42160</name>
</gene>
<dbReference type="GO" id="GO:0005524">
    <property type="term" value="F:ATP binding"/>
    <property type="evidence" value="ECO:0007669"/>
    <property type="project" value="UniProtKB-KW"/>
</dbReference>
<comment type="subcellular location">
    <subcellularLocation>
        <location evidence="1">Cell membrane</location>
        <topology evidence="1">Multi-pass membrane protein</topology>
    </subcellularLocation>
</comment>
<evidence type="ECO:0000256" key="5">
    <source>
        <dbReference type="ARBA" id="ARBA00022692"/>
    </source>
</evidence>
<dbReference type="SMART" id="SM00382">
    <property type="entry name" value="AAA"/>
    <property type="match status" value="1"/>
</dbReference>
<keyword evidence="14" id="KW-1185">Reference proteome</keyword>
<comment type="caution">
    <text evidence="13">The sequence shown here is derived from an EMBL/GenBank/DDBJ whole genome shotgun (WGS) entry which is preliminary data.</text>
</comment>
<dbReference type="GO" id="GO:0015807">
    <property type="term" value="P:L-amino acid transport"/>
    <property type="evidence" value="ECO:0007669"/>
    <property type="project" value="TreeGrafter"/>
</dbReference>
<keyword evidence="7 13" id="KW-0067">ATP-binding</keyword>
<keyword evidence="10 11" id="KW-0472">Membrane</keyword>
<evidence type="ECO:0000256" key="4">
    <source>
        <dbReference type="ARBA" id="ARBA00022475"/>
    </source>
</evidence>
<feature type="transmembrane region" description="Helical" evidence="11">
    <location>
        <begin position="282"/>
        <end position="302"/>
    </location>
</feature>
<dbReference type="InterPro" id="IPR027417">
    <property type="entry name" value="P-loop_NTPase"/>
</dbReference>
<dbReference type="Proteomes" id="UP000460272">
    <property type="component" value="Unassembled WGS sequence"/>
</dbReference>
<dbReference type="InterPro" id="IPR052156">
    <property type="entry name" value="BCAA_Transport_ATP-bd_LivF"/>
</dbReference>
<keyword evidence="5 11" id="KW-0812">Transmembrane</keyword>
<comment type="similarity">
    <text evidence="2">Belongs to the ABC transporter superfamily.</text>
</comment>
<name>A0A6P2BKM7_9ACTN</name>
<evidence type="ECO:0000256" key="6">
    <source>
        <dbReference type="ARBA" id="ARBA00022741"/>
    </source>
</evidence>
<evidence type="ECO:0000256" key="8">
    <source>
        <dbReference type="ARBA" id="ARBA00022970"/>
    </source>
</evidence>
<dbReference type="Pfam" id="PF00005">
    <property type="entry name" value="ABC_tran"/>
    <property type="match status" value="1"/>
</dbReference>
<evidence type="ECO:0000256" key="9">
    <source>
        <dbReference type="ARBA" id="ARBA00022989"/>
    </source>
</evidence>
<dbReference type="SUPFAM" id="SSF52540">
    <property type="entry name" value="P-loop containing nucleoside triphosphate hydrolases"/>
    <property type="match status" value="1"/>
</dbReference>
<keyword evidence="8" id="KW-0029">Amino-acid transport</keyword>
<dbReference type="PANTHER" id="PTHR43820">
    <property type="entry name" value="HIGH-AFFINITY BRANCHED-CHAIN AMINO ACID TRANSPORT ATP-BINDING PROTEIN LIVF"/>
    <property type="match status" value="1"/>
</dbReference>
<reference evidence="13 14" key="1">
    <citation type="submission" date="2018-11" db="EMBL/GenBank/DDBJ databases">
        <title>Trebonia kvetii gen.nov., sp.nov., a novel acidophilic actinobacterium, and proposal of the new actinobacterial family Treboniaceae fam. nov.</title>
        <authorList>
            <person name="Rapoport D."/>
            <person name="Sagova-Mareckova M."/>
            <person name="Sedlacek I."/>
            <person name="Provaznik J."/>
            <person name="Kralova S."/>
            <person name="Pavlinic D."/>
            <person name="Benes V."/>
            <person name="Kopecky J."/>
        </authorList>
    </citation>
    <scope>NUCLEOTIDE SEQUENCE [LARGE SCALE GENOMIC DNA]</scope>
    <source>
        <strain evidence="13 14">15Tr583</strain>
    </source>
</reference>
<dbReference type="GO" id="GO:0016887">
    <property type="term" value="F:ATP hydrolysis activity"/>
    <property type="evidence" value="ECO:0007669"/>
    <property type="project" value="InterPro"/>
</dbReference>
<dbReference type="InterPro" id="IPR043428">
    <property type="entry name" value="LivM-like"/>
</dbReference>
<sequence>MSSYYLINLLIYAAVDAMACLGLNQQFGVAGVSNFGFIIFQAAGGYAAAIMSLPDQSANGGFQSYIGGWNLPFPLPWIGAAVVGGLIALPFTFLVGRRLRGDFAAVGLLVTAVLLNLLVTNYRPLLNGDAGLSLIPAPLRADVGSQSSGYQWAFTAGAIVLTALVWLFVRRITESPYGRSLRAMRDNDIVAGSLGKNLLSLRTAMLVTGGAIAGLSGGILVSYISTWSPAAWGYAETVVLFAAVIIGGAGNHFGAILGAVLVPVGFGEVTRYIPASSSLPPYLIPSLEWVVIGLLIVVFLWVRPQGILPERKRVIPAPALAPAGPWPGEPARPPGGLPGAGPAVAPLAASTSDARQAASPSAAGMAGPAADREIVLQATDVAREFGGVRAVTGVSFALRRGTLTGLIGPNGAGKSTLLAMLAGTLPVSSGRILCQGQDVTRLPAYRRARLGLVRTFQNASEFKQLTVMENLLSAVPGNRGDSFRGALAGPRYWRGDEAAAIARAQALLTRFGLDGEANSYAGNLSGGQRRLVEIMRALMTEPRVLLLDEPMAGVHPNLARRIGTELAALCADGLTVLMVEHELAIMDDFCDPVIVMAEGAVLAEGTMAELRSRTEVVEAYLVG</sequence>
<feature type="transmembrane region" description="Helical" evidence="11">
    <location>
        <begin position="6"/>
        <end position="23"/>
    </location>
</feature>
<evidence type="ECO:0000256" key="10">
    <source>
        <dbReference type="ARBA" id="ARBA00023136"/>
    </source>
</evidence>
<dbReference type="EMBL" id="RPFW01000014">
    <property type="protein sequence ID" value="TVY99048.1"/>
    <property type="molecule type" value="Genomic_DNA"/>
</dbReference>
<accession>A0A6P2BKM7</accession>
<protein>
    <submittedName>
        <fullName evidence="13">ATP-binding cassette domain-containing protein</fullName>
    </submittedName>
</protein>
<keyword evidence="3" id="KW-0813">Transport</keyword>
<dbReference type="CDD" id="cd06581">
    <property type="entry name" value="TM_PBP1_LivM_like"/>
    <property type="match status" value="1"/>
</dbReference>
<evidence type="ECO:0000256" key="2">
    <source>
        <dbReference type="ARBA" id="ARBA00005417"/>
    </source>
</evidence>
<feature type="transmembrane region" description="Helical" evidence="11">
    <location>
        <begin position="74"/>
        <end position="96"/>
    </location>
</feature>
<dbReference type="OrthoDB" id="9805514at2"/>
<dbReference type="GO" id="GO:0005886">
    <property type="term" value="C:plasma membrane"/>
    <property type="evidence" value="ECO:0007669"/>
    <property type="project" value="UniProtKB-SubCell"/>
</dbReference>
<feature type="transmembrane region" description="Helical" evidence="11">
    <location>
        <begin position="204"/>
        <end position="226"/>
    </location>
</feature>
<feature type="transmembrane region" description="Helical" evidence="11">
    <location>
        <begin position="238"/>
        <end position="262"/>
    </location>
</feature>
<dbReference type="RefSeq" id="WP_145862341.1">
    <property type="nucleotide sequence ID" value="NZ_RPFW01000014.1"/>
</dbReference>
<dbReference type="InterPro" id="IPR003593">
    <property type="entry name" value="AAA+_ATPase"/>
</dbReference>